<proteinExistence type="inferred from homology"/>
<dbReference type="GO" id="GO:0008932">
    <property type="term" value="F:lytic endotransglycosylase activity"/>
    <property type="evidence" value="ECO:0007669"/>
    <property type="project" value="UniProtKB-UniRule"/>
</dbReference>
<dbReference type="GO" id="GO:0071555">
    <property type="term" value="P:cell wall organization"/>
    <property type="evidence" value="ECO:0007669"/>
    <property type="project" value="UniProtKB-KW"/>
</dbReference>
<protein>
    <recommendedName>
        <fullName evidence="7">Endolytic murein transglycosylase</fullName>
        <ecNumber evidence="7">4.2.2.29</ecNumber>
    </recommendedName>
    <alternativeName>
        <fullName evidence="7">Peptidoglycan lytic transglycosylase</fullName>
    </alternativeName>
    <alternativeName>
        <fullName evidence="7">Peptidoglycan polymerization terminase</fullName>
    </alternativeName>
</protein>
<sequence>MIYRNRKKLTILGLILTAVFLFYIFEVYVPNLGSATKLEQYVIQSGKGTKGVADDLKKQGIIKSSFFFRFYALVSYKYSKLQAGKYDLSSDMSISEIVNKMALGDISTYKITLLEGWTIKDMSDYLEKNNFYSSKDFIDSTKKDWIQEFIFLKDKPKKLDLEGYIFPDTYQVHPDDNIDVLTEKALSNFDKKLTPELKQEITKQKKTIFQIVTMASIIEKEASNTEDRKMISGILWKRLKVGFPLQVDASVNFITGKSDSKVAIKDTKIDSPYNTYKYAGLPLGPISNPGIDSILAAIYPTDNPYWYYLAADGTGQTIFSETVEEHQAAIDKYFK</sequence>
<keyword evidence="5 7" id="KW-0456">Lyase</keyword>
<dbReference type="PANTHER" id="PTHR30518:SF2">
    <property type="entry name" value="ENDOLYTIC MUREIN TRANSGLYCOSYLASE"/>
    <property type="match status" value="1"/>
</dbReference>
<evidence type="ECO:0000256" key="4">
    <source>
        <dbReference type="ARBA" id="ARBA00023136"/>
    </source>
</evidence>
<dbReference type="GO" id="GO:0005886">
    <property type="term" value="C:plasma membrane"/>
    <property type="evidence" value="ECO:0007669"/>
    <property type="project" value="UniProtKB-SubCell"/>
</dbReference>
<dbReference type="EMBL" id="MHOS01000032">
    <property type="protein sequence ID" value="OGZ67728.1"/>
    <property type="molecule type" value="Genomic_DNA"/>
</dbReference>
<dbReference type="Gene3D" id="3.30.160.60">
    <property type="entry name" value="Classic Zinc Finger"/>
    <property type="match status" value="1"/>
</dbReference>
<dbReference type="InterPro" id="IPR003770">
    <property type="entry name" value="MLTG-like"/>
</dbReference>
<evidence type="ECO:0000256" key="6">
    <source>
        <dbReference type="ARBA" id="ARBA00023316"/>
    </source>
</evidence>
<dbReference type="CDD" id="cd08010">
    <property type="entry name" value="MltG_like"/>
    <property type="match status" value="1"/>
</dbReference>
<evidence type="ECO:0000256" key="7">
    <source>
        <dbReference type="HAMAP-Rule" id="MF_02065"/>
    </source>
</evidence>
<dbReference type="HAMAP" id="MF_02065">
    <property type="entry name" value="MltG"/>
    <property type="match status" value="1"/>
</dbReference>
<dbReference type="Gene3D" id="3.30.1490.480">
    <property type="entry name" value="Endolytic murein transglycosylase"/>
    <property type="match status" value="1"/>
</dbReference>
<evidence type="ECO:0000313" key="9">
    <source>
        <dbReference type="Proteomes" id="UP000176421"/>
    </source>
</evidence>
<name>A0A1G2I0Y7_9BACT</name>
<dbReference type="Pfam" id="PF02618">
    <property type="entry name" value="YceG"/>
    <property type="match status" value="1"/>
</dbReference>
<dbReference type="GO" id="GO:0009252">
    <property type="term" value="P:peptidoglycan biosynthetic process"/>
    <property type="evidence" value="ECO:0007669"/>
    <property type="project" value="UniProtKB-UniRule"/>
</dbReference>
<comment type="subcellular location">
    <subcellularLocation>
        <location evidence="7">Cell membrane</location>
        <topology evidence="7">Single-pass membrane protein</topology>
    </subcellularLocation>
</comment>
<evidence type="ECO:0000313" key="8">
    <source>
        <dbReference type="EMBL" id="OGZ67728.1"/>
    </source>
</evidence>
<feature type="transmembrane region" description="Helical" evidence="7">
    <location>
        <begin position="9"/>
        <end position="29"/>
    </location>
</feature>
<dbReference type="STRING" id="1802206.A3D35_03665"/>
<keyword evidence="6 7" id="KW-0961">Cell wall biogenesis/degradation</keyword>
<evidence type="ECO:0000256" key="3">
    <source>
        <dbReference type="ARBA" id="ARBA00022989"/>
    </source>
</evidence>
<comment type="catalytic activity">
    <reaction evidence="7">
        <text>a peptidoglycan chain = a peptidoglycan chain with N-acetyl-1,6-anhydromuramyl-[peptide] at the reducing end + a peptidoglycan chain with N-acetylglucosamine at the non-reducing end.</text>
        <dbReference type="EC" id="4.2.2.29"/>
    </reaction>
</comment>
<dbReference type="NCBIfam" id="TIGR00247">
    <property type="entry name" value="endolytic transglycosylase MltG"/>
    <property type="match status" value="1"/>
</dbReference>
<keyword evidence="1 7" id="KW-1003">Cell membrane</keyword>
<keyword evidence="2 7" id="KW-0812">Transmembrane</keyword>
<dbReference type="EC" id="4.2.2.29" evidence="7"/>
<evidence type="ECO:0000256" key="1">
    <source>
        <dbReference type="ARBA" id="ARBA00022475"/>
    </source>
</evidence>
<comment type="function">
    <text evidence="7">Functions as a peptidoglycan terminase that cleaves nascent peptidoglycan strands endolytically to terminate their elongation.</text>
</comment>
<comment type="caution">
    <text evidence="8">The sequence shown here is derived from an EMBL/GenBank/DDBJ whole genome shotgun (WGS) entry which is preliminary data.</text>
</comment>
<gene>
    <name evidence="7" type="primary">mltG</name>
    <name evidence="8" type="ORF">A3D35_03665</name>
</gene>
<organism evidence="8 9">
    <name type="scientific">Candidatus Staskawiczbacteria bacterium RIFCSPHIGHO2_02_FULL_34_9</name>
    <dbReference type="NCBI Taxonomy" id="1802206"/>
    <lineage>
        <taxon>Bacteria</taxon>
        <taxon>Candidatus Staskawicziibacteriota</taxon>
    </lineage>
</organism>
<keyword evidence="3 7" id="KW-1133">Transmembrane helix</keyword>
<feature type="site" description="Important for catalytic activity" evidence="7">
    <location>
        <position position="221"/>
    </location>
</feature>
<comment type="similarity">
    <text evidence="7">Belongs to the transglycosylase MltG family.</text>
</comment>
<evidence type="ECO:0000256" key="2">
    <source>
        <dbReference type="ARBA" id="ARBA00022692"/>
    </source>
</evidence>
<dbReference type="PANTHER" id="PTHR30518">
    <property type="entry name" value="ENDOLYTIC MUREIN TRANSGLYCOSYLASE"/>
    <property type="match status" value="1"/>
</dbReference>
<keyword evidence="4 7" id="KW-0472">Membrane</keyword>
<evidence type="ECO:0000256" key="5">
    <source>
        <dbReference type="ARBA" id="ARBA00023239"/>
    </source>
</evidence>
<accession>A0A1G2I0Y7</accession>
<dbReference type="Proteomes" id="UP000176421">
    <property type="component" value="Unassembled WGS sequence"/>
</dbReference>
<reference evidence="8 9" key="1">
    <citation type="journal article" date="2016" name="Nat. Commun.">
        <title>Thousands of microbial genomes shed light on interconnected biogeochemical processes in an aquifer system.</title>
        <authorList>
            <person name="Anantharaman K."/>
            <person name="Brown C.T."/>
            <person name="Hug L.A."/>
            <person name="Sharon I."/>
            <person name="Castelle C.J."/>
            <person name="Probst A.J."/>
            <person name="Thomas B.C."/>
            <person name="Singh A."/>
            <person name="Wilkins M.J."/>
            <person name="Karaoz U."/>
            <person name="Brodie E.L."/>
            <person name="Williams K.H."/>
            <person name="Hubbard S.S."/>
            <person name="Banfield J.F."/>
        </authorList>
    </citation>
    <scope>NUCLEOTIDE SEQUENCE [LARGE SCALE GENOMIC DNA]</scope>
</reference>
<dbReference type="AlphaFoldDB" id="A0A1G2I0Y7"/>